<keyword evidence="1" id="KW-0472">Membrane</keyword>
<evidence type="ECO:0000256" key="1">
    <source>
        <dbReference type="SAM" id="Phobius"/>
    </source>
</evidence>
<proteinExistence type="predicted"/>
<evidence type="ECO:0000313" key="2">
    <source>
        <dbReference type="EMBL" id="JAD26608.1"/>
    </source>
</evidence>
<sequence>MLGGCFFSLLYSSGISNPLIVITLDFQTCGKFYGTCAYVGLSQDLCCSQLAIINVVLFCFLSTVCFHYITFKFFNMEAK</sequence>
<organism evidence="2">
    <name type="scientific">Arundo donax</name>
    <name type="common">Giant reed</name>
    <name type="synonym">Donax arundinaceus</name>
    <dbReference type="NCBI Taxonomy" id="35708"/>
    <lineage>
        <taxon>Eukaryota</taxon>
        <taxon>Viridiplantae</taxon>
        <taxon>Streptophyta</taxon>
        <taxon>Embryophyta</taxon>
        <taxon>Tracheophyta</taxon>
        <taxon>Spermatophyta</taxon>
        <taxon>Magnoliopsida</taxon>
        <taxon>Liliopsida</taxon>
        <taxon>Poales</taxon>
        <taxon>Poaceae</taxon>
        <taxon>PACMAD clade</taxon>
        <taxon>Arundinoideae</taxon>
        <taxon>Arundineae</taxon>
        <taxon>Arundo</taxon>
    </lineage>
</organism>
<reference evidence="2" key="2">
    <citation type="journal article" date="2015" name="Data Brief">
        <title>Shoot transcriptome of the giant reed, Arundo donax.</title>
        <authorList>
            <person name="Barrero R.A."/>
            <person name="Guerrero F.D."/>
            <person name="Moolhuijzen P."/>
            <person name="Goolsby J.A."/>
            <person name="Tidwell J."/>
            <person name="Bellgard S.E."/>
            <person name="Bellgard M.I."/>
        </authorList>
    </citation>
    <scope>NUCLEOTIDE SEQUENCE</scope>
    <source>
        <tissue evidence="2">Shoot tissue taken approximately 20 cm above the soil surface</tissue>
    </source>
</reference>
<feature type="transmembrane region" description="Helical" evidence="1">
    <location>
        <begin position="51"/>
        <end position="71"/>
    </location>
</feature>
<reference evidence="2" key="1">
    <citation type="submission" date="2014-09" db="EMBL/GenBank/DDBJ databases">
        <authorList>
            <person name="Magalhaes I.L.F."/>
            <person name="Oliveira U."/>
            <person name="Santos F.R."/>
            <person name="Vidigal T.H.D.A."/>
            <person name="Brescovit A.D."/>
            <person name="Santos A.J."/>
        </authorList>
    </citation>
    <scope>NUCLEOTIDE SEQUENCE</scope>
    <source>
        <tissue evidence="2">Shoot tissue taken approximately 20 cm above the soil surface</tissue>
    </source>
</reference>
<keyword evidence="1" id="KW-0812">Transmembrane</keyword>
<dbReference type="AlphaFoldDB" id="A0A0A8YM37"/>
<keyword evidence="1" id="KW-1133">Transmembrane helix</keyword>
<dbReference type="EMBL" id="GBRH01271287">
    <property type="protein sequence ID" value="JAD26608.1"/>
    <property type="molecule type" value="Transcribed_RNA"/>
</dbReference>
<name>A0A0A8YM37_ARUDO</name>
<accession>A0A0A8YM37</accession>
<protein>
    <submittedName>
        <fullName evidence="2">Uncharacterized protein</fullName>
    </submittedName>
</protein>